<keyword evidence="1" id="KW-0812">Transmembrane</keyword>
<dbReference type="PATRIC" id="fig|314722.6.peg.843"/>
<dbReference type="Proteomes" id="UP000033067">
    <property type="component" value="Chromosome"/>
</dbReference>
<dbReference type="EMBL" id="CP011144">
    <property type="protein sequence ID" value="AKC88167.1"/>
    <property type="molecule type" value="Genomic_DNA"/>
</dbReference>
<gene>
    <name evidence="3" type="ORF">WQ53_04050</name>
</gene>
<keyword evidence="2" id="KW-0732">Signal</keyword>
<protein>
    <submittedName>
        <fullName evidence="3">Membrane protein</fullName>
    </submittedName>
</protein>
<evidence type="ECO:0000256" key="1">
    <source>
        <dbReference type="SAM" id="Phobius"/>
    </source>
</evidence>
<keyword evidence="4" id="KW-1185">Reference proteome</keyword>
<dbReference type="KEGG" id="psuw:WQ53_04050"/>
<proteinExistence type="predicted"/>
<organism evidence="3 4">
    <name type="scientific">Pseudoxanthomonas suwonensis</name>
    <dbReference type="NCBI Taxonomy" id="314722"/>
    <lineage>
        <taxon>Bacteria</taxon>
        <taxon>Pseudomonadati</taxon>
        <taxon>Pseudomonadota</taxon>
        <taxon>Gammaproteobacteria</taxon>
        <taxon>Lysobacterales</taxon>
        <taxon>Lysobacteraceae</taxon>
        <taxon>Pseudoxanthomonas</taxon>
    </lineage>
</organism>
<accession>A0A0E3Z5M8</accession>
<feature type="signal peptide" evidence="2">
    <location>
        <begin position="1"/>
        <end position="21"/>
    </location>
</feature>
<feature type="transmembrane region" description="Helical" evidence="1">
    <location>
        <begin position="432"/>
        <end position="453"/>
    </location>
</feature>
<sequence length="460" mass="49993">MERWLGLLLVLLALPSMAALAGSRDDYARQWPLVLGQDESGAYRVELGEAVYRSASQAALGDIEVFNADGQPLPAALLSPAQPLAQPPRTLALPWFPLPAVDPAAGGGDLRLVAERDQDGGIVRIEAGIEPRDGAVAAPGQWLVDASRLREPVRALLLEWERPQQSLQVRYRVEGSNDLRRWRTLNEGTTLLDLERGGERLVQGRIVLDGQARYLRLLPLRPGLVPALTGVIAELAPPPPDARWEWVEIAGQRRSEGGRDYFEYVLPGRFPVERADVRLPGNSAVQWTLHSREDARGSWLWRAGPWMAFQVGGSGDGGADHSEPKPLASMVRDRHWRLSAGSPVGDVVPVLRLGYRPEVVVFLAQGSPPFALAAGSANASRAEAPIPALLEALRRQRGAGWQPAPAYLADAVEELAGERALQPQRQVDWKSLLLWGLLIGGAVLVAALGLSLLRQRPSAD</sequence>
<reference evidence="3 4" key="1">
    <citation type="journal article" date="2015" name="Genome Announc.">
        <title>Complete Genome Sequence of Pseudoxanthomonas suwonensis Strain J1, a Cellulose-Degrading Bacterium Isolated from Leaf- and Wood-Enriched Soil.</title>
        <authorList>
            <person name="Hou L."/>
            <person name="Jiang J."/>
            <person name="Xu Z."/>
            <person name="Zhou Y."/>
            <person name="Leung F.C."/>
        </authorList>
    </citation>
    <scope>NUCLEOTIDE SEQUENCE [LARGE SCALE GENOMIC DNA]</scope>
    <source>
        <strain evidence="3 4">J1</strain>
    </source>
</reference>
<name>A0A0E3Z5M8_9GAMM</name>
<evidence type="ECO:0000313" key="4">
    <source>
        <dbReference type="Proteomes" id="UP000033067"/>
    </source>
</evidence>
<keyword evidence="1" id="KW-0472">Membrane</keyword>
<keyword evidence="1" id="KW-1133">Transmembrane helix</keyword>
<dbReference type="Pfam" id="PF13163">
    <property type="entry name" value="DUF3999"/>
    <property type="match status" value="1"/>
</dbReference>
<dbReference type="InterPro" id="IPR025060">
    <property type="entry name" value="DUF3999"/>
</dbReference>
<evidence type="ECO:0000256" key="2">
    <source>
        <dbReference type="SAM" id="SignalP"/>
    </source>
</evidence>
<feature type="chain" id="PRO_5002416380" evidence="2">
    <location>
        <begin position="22"/>
        <end position="460"/>
    </location>
</feature>
<dbReference type="AlphaFoldDB" id="A0A0E3Z5M8"/>
<evidence type="ECO:0000313" key="3">
    <source>
        <dbReference type="EMBL" id="AKC88167.1"/>
    </source>
</evidence>